<comment type="subcellular location">
    <subcellularLocation>
        <location evidence="1">Cell outer membrane</location>
    </subcellularLocation>
</comment>
<evidence type="ECO:0000313" key="8">
    <source>
        <dbReference type="EMBL" id="ANH79905.1"/>
    </source>
</evidence>
<proteinExistence type="inferred from homology"/>
<dbReference type="InterPro" id="IPR012944">
    <property type="entry name" value="SusD_RagB_dom"/>
</dbReference>
<dbReference type="Pfam" id="PF07980">
    <property type="entry name" value="SusD_RagB"/>
    <property type="match status" value="1"/>
</dbReference>
<keyword evidence="3" id="KW-0732">Signal</keyword>
<organism evidence="8 9">
    <name type="scientific">Niabella ginsenosidivorans</name>
    <dbReference type="NCBI Taxonomy" id="1176587"/>
    <lineage>
        <taxon>Bacteria</taxon>
        <taxon>Pseudomonadati</taxon>
        <taxon>Bacteroidota</taxon>
        <taxon>Chitinophagia</taxon>
        <taxon>Chitinophagales</taxon>
        <taxon>Chitinophagaceae</taxon>
        <taxon>Niabella</taxon>
    </lineage>
</organism>
<accession>A0A1A9HXW1</accession>
<dbReference type="InterPro" id="IPR033985">
    <property type="entry name" value="SusD-like_N"/>
</dbReference>
<evidence type="ECO:0000259" key="6">
    <source>
        <dbReference type="Pfam" id="PF07980"/>
    </source>
</evidence>
<evidence type="ECO:0008006" key="10">
    <source>
        <dbReference type="Google" id="ProtNLM"/>
    </source>
</evidence>
<reference evidence="8 9" key="1">
    <citation type="submission" date="2016-05" db="EMBL/GenBank/DDBJ databases">
        <title>Niabella ginsenosidivorans BS26 whole genome sequencing.</title>
        <authorList>
            <person name="Im W.T."/>
            <person name="Siddiqi M.Z."/>
        </authorList>
    </citation>
    <scope>NUCLEOTIDE SEQUENCE [LARGE SCALE GENOMIC DNA]</scope>
    <source>
        <strain evidence="8 9">BS26</strain>
    </source>
</reference>
<keyword evidence="9" id="KW-1185">Reference proteome</keyword>
<feature type="domain" description="RagB/SusD" evidence="6">
    <location>
        <begin position="346"/>
        <end position="434"/>
    </location>
</feature>
<keyword evidence="5" id="KW-0998">Cell outer membrane</keyword>
<sequence length="458" mass="51376">MRKVFYIIAMSFCLLIQFSCKKILDVAPEQSIEAGNAIENDQDVEALIIGGYSIMGRGSLYGTNLLMIPDLLASEDYCSWRGTFVSYDDISLKQMTPDNADVTRTWTDAYAAINNANIVLENIDKVQDEELKKTLQGEAYFIRGIMHFELVRLYALPWGATPGNSQMGVVIKTTPTTTEDQAFLKTPRSSVAEVYKQVIEDLQAAIQVLPDDNGTRADKFTAYAFLSRVYMQQQDYVKARDAASEVIKSGKYKMNASISAVFANKNTDESIWEIQQNEQNNAGDANDGMATFYASLDGIGRADVRIDAGFIDTYPAGDYRSTGWYYEGTGRRPGNMYCSKWLSPYQNLPVVRIAEMYLNRAECNQRLGTTVGATPQQDLAQIRNEIRVGLDPVVNPGLQAILDERFHELAFEGTRIHDLRRLHLATGDFDWNANELVFPIPQRDVDASEKIIKQNPGY</sequence>
<evidence type="ECO:0000256" key="4">
    <source>
        <dbReference type="ARBA" id="ARBA00023136"/>
    </source>
</evidence>
<evidence type="ECO:0000256" key="2">
    <source>
        <dbReference type="ARBA" id="ARBA00006275"/>
    </source>
</evidence>
<dbReference type="SUPFAM" id="SSF48452">
    <property type="entry name" value="TPR-like"/>
    <property type="match status" value="1"/>
</dbReference>
<dbReference type="Pfam" id="PF14322">
    <property type="entry name" value="SusD-like_3"/>
    <property type="match status" value="1"/>
</dbReference>
<evidence type="ECO:0000256" key="3">
    <source>
        <dbReference type="ARBA" id="ARBA00022729"/>
    </source>
</evidence>
<dbReference type="KEGG" id="nia:A8C56_01975"/>
<protein>
    <recommendedName>
        <fullName evidence="10">Carbohydrate-binding protein SusD</fullName>
    </recommendedName>
</protein>
<evidence type="ECO:0000256" key="5">
    <source>
        <dbReference type="ARBA" id="ARBA00023237"/>
    </source>
</evidence>
<dbReference type="STRING" id="1176587.A8C56_01975"/>
<dbReference type="Proteomes" id="UP000077667">
    <property type="component" value="Chromosome"/>
</dbReference>
<gene>
    <name evidence="8" type="ORF">A8C56_01975</name>
</gene>
<dbReference type="OrthoDB" id="1080118at2"/>
<feature type="domain" description="SusD-like N-terminal" evidence="7">
    <location>
        <begin position="87"/>
        <end position="231"/>
    </location>
</feature>
<dbReference type="EMBL" id="CP015772">
    <property type="protein sequence ID" value="ANH79905.1"/>
    <property type="molecule type" value="Genomic_DNA"/>
</dbReference>
<evidence type="ECO:0000313" key="9">
    <source>
        <dbReference type="Proteomes" id="UP000077667"/>
    </source>
</evidence>
<name>A0A1A9HXW1_9BACT</name>
<dbReference type="Gene3D" id="1.25.40.390">
    <property type="match status" value="1"/>
</dbReference>
<evidence type="ECO:0000259" key="7">
    <source>
        <dbReference type="Pfam" id="PF14322"/>
    </source>
</evidence>
<dbReference type="CDD" id="cd08977">
    <property type="entry name" value="SusD"/>
    <property type="match status" value="1"/>
</dbReference>
<dbReference type="GO" id="GO:0009279">
    <property type="term" value="C:cell outer membrane"/>
    <property type="evidence" value="ECO:0007669"/>
    <property type="project" value="UniProtKB-SubCell"/>
</dbReference>
<dbReference type="RefSeq" id="WP_067751328.1">
    <property type="nucleotide sequence ID" value="NZ_CP015772.1"/>
</dbReference>
<evidence type="ECO:0000256" key="1">
    <source>
        <dbReference type="ARBA" id="ARBA00004442"/>
    </source>
</evidence>
<dbReference type="InterPro" id="IPR011990">
    <property type="entry name" value="TPR-like_helical_dom_sf"/>
</dbReference>
<comment type="similarity">
    <text evidence="2">Belongs to the SusD family.</text>
</comment>
<keyword evidence="4" id="KW-0472">Membrane</keyword>
<dbReference type="AlphaFoldDB" id="A0A1A9HXW1"/>